<dbReference type="PANTHER" id="PTHR15495:SF7">
    <property type="entry name" value="GPI INOSITOL-DEACYLASE"/>
    <property type="match status" value="1"/>
</dbReference>
<keyword evidence="3 10" id="KW-0813">Transport</keyword>
<dbReference type="SUPFAM" id="SSF53474">
    <property type="entry name" value="alpha/beta-Hydrolases"/>
    <property type="match status" value="1"/>
</dbReference>
<name>A0A067QZ37_ZOONE</name>
<dbReference type="GO" id="GO:0005789">
    <property type="term" value="C:endoplasmic reticulum membrane"/>
    <property type="evidence" value="ECO:0007669"/>
    <property type="project" value="UniProtKB-SubCell"/>
</dbReference>
<dbReference type="GO" id="GO:0006505">
    <property type="term" value="P:GPI anchor metabolic process"/>
    <property type="evidence" value="ECO:0007669"/>
    <property type="project" value="TreeGrafter"/>
</dbReference>
<evidence type="ECO:0000256" key="6">
    <source>
        <dbReference type="ARBA" id="ARBA00022824"/>
    </source>
</evidence>
<feature type="compositionally biased region" description="Basic and acidic residues" evidence="11">
    <location>
        <begin position="889"/>
        <end position="903"/>
    </location>
</feature>
<dbReference type="EC" id="3.1.-.-" evidence="10"/>
<evidence type="ECO:0000256" key="10">
    <source>
        <dbReference type="RuleBase" id="RU365011"/>
    </source>
</evidence>
<feature type="compositionally biased region" description="Polar residues" evidence="11">
    <location>
        <begin position="873"/>
        <end position="885"/>
    </location>
</feature>
<feature type="transmembrane region" description="Helical" evidence="10">
    <location>
        <begin position="990"/>
        <end position="1010"/>
    </location>
</feature>
<gene>
    <name evidence="13" type="ORF">L798_15654</name>
</gene>
<keyword evidence="7 10" id="KW-0653">Protein transport</keyword>
<dbReference type="Pfam" id="PF24660">
    <property type="entry name" value="PGAP1_3rd"/>
    <property type="match status" value="1"/>
</dbReference>
<evidence type="ECO:0000313" key="13">
    <source>
        <dbReference type="EMBL" id="KDR10287.1"/>
    </source>
</evidence>
<feature type="domain" description="GPI inositol-deacylase PGAP1-like alpha/beta" evidence="12">
    <location>
        <begin position="80"/>
        <end position="299"/>
    </location>
</feature>
<dbReference type="FunCoup" id="A0A067QZ37">
    <property type="interactions" value="1075"/>
</dbReference>
<comment type="similarity">
    <text evidence="2 10">Belongs to the GPI inositol-deacylase family.</text>
</comment>
<keyword evidence="8 10" id="KW-1133">Transmembrane helix</keyword>
<comment type="function">
    <text evidence="10">Involved in inositol deacylation of GPI-anchored proteins which plays important roles in the quality control and ER-associated degradation of GPI-anchored proteins.</text>
</comment>
<keyword evidence="9 10" id="KW-0472">Membrane</keyword>
<dbReference type="AlphaFoldDB" id="A0A067QZ37"/>
<feature type="transmembrane region" description="Helical" evidence="10">
    <location>
        <begin position="754"/>
        <end position="781"/>
    </location>
</feature>
<sequence>MAAVGAFVVFSGIIFVLFILGLHNFLTGYEENGCEMTYMFEYPQYVRISLPADVTRRYNRYGLYAYGEGQKTEKLRLMKFSGIPVLFIPGNSGSHKQVRSLASVSLRKTLNSHTPFHFDYFSVDLNEEYSALFGGVLKDQRDFVHHCLHRILELYQNNENKPTSVILIGHSMGGMVAKGLFLEPNFEKSLVHVIITLVTPHKSPVLALDSFIARYYDSVNTYWKANRRADREANLSHVTFASIGGGHRDILVRSGLTQTGEADVNVVSTAVPTVWFSTDHLCSVWCKELVLVIVRSLFDIVNLTTKQVSTNVQERNLVFHYHMLQRTAGKRFSTAFHPHNVYFDQNVVWKENLQRQFTFHEPNGVLTETHIMIRLLDDPKHEMLAVEAVNIDDKDWVFACVANAFHNEVRMCHNGINLSNETKFLPSHHLKRKFVYLSLSALKRKSFTHVIIRVKPTREMVQFNVDIHSSSRHIAVSLPKWVSFMSKSVVLDLTYDHAVYYELTLPGFEQTWQAYLLHVNPQECQKTPHHSVATMRVPWSREDVHVHITESVHKPLRLKLQTLKPASYNSSDSVKVTLVLDPKCKYSVRIQSGMLDSLGQLARFYSPMLLSHLVAILLLTLREQLRTMMETGQCIMFHTALGAGAKPYYILPAVKIGARVLGWSVFMKLMHPLLPLPDLIVLQDQNLDFLLLSLYLYVVAYGAAYFLGLCCWLAIVFSGHTAHKMALRFLARSLTGTLTLSEWAMAGLSKLPAAVAAFLIALTCSTCGALSLCVGAAFFFLKLCRIYEDYLEDLFKCSLKLVLGMQKKNEASEKPQSSTVGDDDHNNSKKDAIVTSSTESNVVDDKNRNNAQTETETQHDVLPDTDVQEKADTCQTDGTIESSSSVEDDSGRECEEPATKTSSDVKVELQSSENSEYSFSELHFSFTAFLLWLSVTLQNVPCVLVWAHNYRFNVKLEPDPSFETSLILCFCFGILWQGKFPRPNMKYYRWVMHSLYILAILTLIYAPLSLHNLGPIVATAFVVITLHQVFAGLVVTSTAEDNPLVENQLPSSTTTEQE</sequence>
<evidence type="ECO:0000256" key="9">
    <source>
        <dbReference type="ARBA" id="ARBA00023136"/>
    </source>
</evidence>
<dbReference type="OrthoDB" id="348976at2759"/>
<evidence type="ECO:0000256" key="2">
    <source>
        <dbReference type="ARBA" id="ARBA00006931"/>
    </source>
</evidence>
<dbReference type="InterPro" id="IPR012908">
    <property type="entry name" value="PGAP1-ab_dom-like"/>
</dbReference>
<feature type="transmembrane region" description="Helical" evidence="10">
    <location>
        <begin position="604"/>
        <end position="621"/>
    </location>
</feature>
<feature type="compositionally biased region" description="Basic and acidic residues" evidence="11">
    <location>
        <begin position="856"/>
        <end position="872"/>
    </location>
</feature>
<feature type="region of interest" description="Disordered" evidence="11">
    <location>
        <begin position="810"/>
        <end position="903"/>
    </location>
</feature>
<comment type="subcellular location">
    <subcellularLocation>
        <location evidence="1">Endoplasmic reticulum membrane</location>
        <topology evidence="1">Multi-pass membrane protein</topology>
    </subcellularLocation>
</comment>
<evidence type="ECO:0000256" key="5">
    <source>
        <dbReference type="ARBA" id="ARBA00022801"/>
    </source>
</evidence>
<evidence type="ECO:0000256" key="7">
    <source>
        <dbReference type="ARBA" id="ARBA00022927"/>
    </source>
</evidence>
<evidence type="ECO:0000259" key="12">
    <source>
        <dbReference type="Pfam" id="PF07819"/>
    </source>
</evidence>
<evidence type="ECO:0000256" key="11">
    <source>
        <dbReference type="SAM" id="MobiDB-lite"/>
    </source>
</evidence>
<dbReference type="STRING" id="136037.A0A067QZ37"/>
<dbReference type="Gene3D" id="3.40.50.1820">
    <property type="entry name" value="alpha/beta hydrolase"/>
    <property type="match status" value="1"/>
</dbReference>
<protein>
    <recommendedName>
        <fullName evidence="10">GPI inositol-deacylase</fullName>
        <ecNumber evidence="10">3.1.-.-</ecNumber>
    </recommendedName>
</protein>
<dbReference type="eggNOG" id="KOG3724">
    <property type="taxonomic scope" value="Eukaryota"/>
</dbReference>
<evidence type="ECO:0000256" key="4">
    <source>
        <dbReference type="ARBA" id="ARBA00022692"/>
    </source>
</evidence>
<feature type="transmembrane region" description="Helical" evidence="10">
    <location>
        <begin position="7"/>
        <end position="26"/>
    </location>
</feature>
<dbReference type="EMBL" id="KK853176">
    <property type="protein sequence ID" value="KDR10287.1"/>
    <property type="molecule type" value="Genomic_DNA"/>
</dbReference>
<evidence type="ECO:0000256" key="3">
    <source>
        <dbReference type="ARBA" id="ARBA00022448"/>
    </source>
</evidence>
<evidence type="ECO:0000256" key="1">
    <source>
        <dbReference type="ARBA" id="ARBA00004477"/>
    </source>
</evidence>
<dbReference type="GO" id="GO:0050185">
    <property type="term" value="F:phosphatidylinositol deacylase activity"/>
    <property type="evidence" value="ECO:0007669"/>
    <property type="project" value="TreeGrafter"/>
</dbReference>
<dbReference type="InterPro" id="IPR029058">
    <property type="entry name" value="AB_hydrolase_fold"/>
</dbReference>
<reference evidence="13 14" key="1">
    <citation type="journal article" date="2014" name="Nat. Commun.">
        <title>Molecular traces of alternative social organization in a termite genome.</title>
        <authorList>
            <person name="Terrapon N."/>
            <person name="Li C."/>
            <person name="Robertson H.M."/>
            <person name="Ji L."/>
            <person name="Meng X."/>
            <person name="Booth W."/>
            <person name="Chen Z."/>
            <person name="Childers C.P."/>
            <person name="Glastad K.M."/>
            <person name="Gokhale K."/>
            <person name="Gowin J."/>
            <person name="Gronenberg W."/>
            <person name="Hermansen R.A."/>
            <person name="Hu H."/>
            <person name="Hunt B.G."/>
            <person name="Huylmans A.K."/>
            <person name="Khalil S.M."/>
            <person name="Mitchell R.D."/>
            <person name="Munoz-Torres M.C."/>
            <person name="Mustard J.A."/>
            <person name="Pan H."/>
            <person name="Reese J.T."/>
            <person name="Scharf M.E."/>
            <person name="Sun F."/>
            <person name="Vogel H."/>
            <person name="Xiao J."/>
            <person name="Yang W."/>
            <person name="Yang Z."/>
            <person name="Yang Z."/>
            <person name="Zhou J."/>
            <person name="Zhu J."/>
            <person name="Brent C.S."/>
            <person name="Elsik C.G."/>
            <person name="Goodisman M.A."/>
            <person name="Liberles D.A."/>
            <person name="Roe R.M."/>
            <person name="Vargo E.L."/>
            <person name="Vilcinskas A."/>
            <person name="Wang J."/>
            <person name="Bornberg-Bauer E."/>
            <person name="Korb J."/>
            <person name="Zhang G."/>
            <person name="Liebig J."/>
        </authorList>
    </citation>
    <scope>NUCLEOTIDE SEQUENCE [LARGE SCALE GENOMIC DNA]</scope>
    <source>
        <tissue evidence="13">Whole organism</tissue>
    </source>
</reference>
<organism evidence="13 14">
    <name type="scientific">Zootermopsis nevadensis</name>
    <name type="common">Dampwood termite</name>
    <dbReference type="NCBI Taxonomy" id="136037"/>
    <lineage>
        <taxon>Eukaryota</taxon>
        <taxon>Metazoa</taxon>
        <taxon>Ecdysozoa</taxon>
        <taxon>Arthropoda</taxon>
        <taxon>Hexapoda</taxon>
        <taxon>Insecta</taxon>
        <taxon>Pterygota</taxon>
        <taxon>Neoptera</taxon>
        <taxon>Polyneoptera</taxon>
        <taxon>Dictyoptera</taxon>
        <taxon>Blattodea</taxon>
        <taxon>Blattoidea</taxon>
        <taxon>Termitoidae</taxon>
        <taxon>Termopsidae</taxon>
        <taxon>Zootermopsis</taxon>
    </lineage>
</organism>
<dbReference type="Proteomes" id="UP000027135">
    <property type="component" value="Unassembled WGS sequence"/>
</dbReference>
<feature type="transmembrane region" description="Helical" evidence="10">
    <location>
        <begin position="694"/>
        <end position="717"/>
    </location>
</feature>
<feature type="transmembrane region" description="Helical" evidence="10">
    <location>
        <begin position="1016"/>
        <end position="1035"/>
    </location>
</feature>
<keyword evidence="14" id="KW-1185">Reference proteome</keyword>
<dbReference type="GO" id="GO:0015031">
    <property type="term" value="P:protein transport"/>
    <property type="evidence" value="ECO:0007669"/>
    <property type="project" value="UniProtKB-KW"/>
</dbReference>
<feature type="compositionally biased region" description="Basic and acidic residues" evidence="11">
    <location>
        <begin position="822"/>
        <end position="832"/>
    </location>
</feature>
<dbReference type="InterPro" id="IPR039529">
    <property type="entry name" value="PGAP1/BST1"/>
</dbReference>
<evidence type="ECO:0000256" key="8">
    <source>
        <dbReference type="ARBA" id="ARBA00022989"/>
    </source>
</evidence>
<proteinExistence type="inferred from homology"/>
<evidence type="ECO:0000313" key="14">
    <source>
        <dbReference type="Proteomes" id="UP000027135"/>
    </source>
</evidence>
<accession>A0A067QZ37</accession>
<dbReference type="GO" id="GO:0006888">
    <property type="term" value="P:endoplasmic reticulum to Golgi vesicle-mediated transport"/>
    <property type="evidence" value="ECO:0007669"/>
    <property type="project" value="TreeGrafter"/>
</dbReference>
<dbReference type="PANTHER" id="PTHR15495">
    <property type="entry name" value="NEGATIVE REGULATOR OF VESICLE FORMATION-RELATED"/>
    <property type="match status" value="1"/>
</dbReference>
<keyword evidence="5 10" id="KW-0378">Hydrolase</keyword>
<keyword evidence="6 10" id="KW-0256">Endoplasmic reticulum</keyword>
<dbReference type="OMA" id="YGLYYYY"/>
<feature type="transmembrane region" description="Helical" evidence="10">
    <location>
        <begin position="729"/>
        <end position="748"/>
    </location>
</feature>
<keyword evidence="4 10" id="KW-0812">Transmembrane</keyword>
<dbReference type="InParanoid" id="A0A067QZ37"/>
<dbReference type="Pfam" id="PF07819">
    <property type="entry name" value="PGAP1"/>
    <property type="match status" value="1"/>
</dbReference>